<evidence type="ECO:0000256" key="12">
    <source>
        <dbReference type="ARBA" id="ARBA00051157"/>
    </source>
</evidence>
<dbReference type="InterPro" id="IPR058240">
    <property type="entry name" value="rSAM_sf"/>
</dbReference>
<dbReference type="KEGG" id="arf:AR1Y2_2390"/>
<dbReference type="PANTHER" id="PTHR22976:SF2">
    <property type="entry name" value="BIOTIN SYNTHASE, MITOCHONDRIAL"/>
    <property type="match status" value="1"/>
</dbReference>
<keyword evidence="4 13" id="KW-0004">4Fe-4S</keyword>
<evidence type="ECO:0000256" key="14">
    <source>
        <dbReference type="PIRSR" id="PIRSR001619-1"/>
    </source>
</evidence>
<dbReference type="PROSITE" id="PS51918">
    <property type="entry name" value="RADICAL_SAM"/>
    <property type="match status" value="1"/>
</dbReference>
<comment type="subunit">
    <text evidence="13">Homodimer.</text>
</comment>
<keyword evidence="6 13" id="KW-0949">S-adenosyl-L-methionine</keyword>
<dbReference type="GO" id="GO:0051537">
    <property type="term" value="F:2 iron, 2 sulfur cluster binding"/>
    <property type="evidence" value="ECO:0007669"/>
    <property type="project" value="UniProtKB-KW"/>
</dbReference>
<comment type="pathway">
    <text evidence="1 13">Cofactor biosynthesis; biotin biosynthesis; biotin from 7,8-diaminononanoate: step 2/2.</text>
</comment>
<evidence type="ECO:0000256" key="6">
    <source>
        <dbReference type="ARBA" id="ARBA00022691"/>
    </source>
</evidence>
<organism evidence="16 17">
    <name type="scientific">Anaerostipes rhamnosivorans</name>
    <dbReference type="NCBI Taxonomy" id="1229621"/>
    <lineage>
        <taxon>Bacteria</taxon>
        <taxon>Bacillati</taxon>
        <taxon>Bacillota</taxon>
        <taxon>Clostridia</taxon>
        <taxon>Lachnospirales</taxon>
        <taxon>Lachnospiraceae</taxon>
        <taxon>Anaerostipes</taxon>
    </lineage>
</organism>
<comment type="catalytic activity">
    <reaction evidence="12 13">
        <text>(4R,5S)-dethiobiotin + (sulfur carrier)-SH + 2 reduced [2Fe-2S]-[ferredoxin] + 2 S-adenosyl-L-methionine = (sulfur carrier)-H + biotin + 2 5'-deoxyadenosine + 2 L-methionine + 2 oxidized [2Fe-2S]-[ferredoxin]</text>
        <dbReference type="Rhea" id="RHEA:22060"/>
        <dbReference type="Rhea" id="RHEA-COMP:10000"/>
        <dbReference type="Rhea" id="RHEA-COMP:10001"/>
        <dbReference type="Rhea" id="RHEA-COMP:14737"/>
        <dbReference type="Rhea" id="RHEA-COMP:14739"/>
        <dbReference type="ChEBI" id="CHEBI:17319"/>
        <dbReference type="ChEBI" id="CHEBI:29917"/>
        <dbReference type="ChEBI" id="CHEBI:33737"/>
        <dbReference type="ChEBI" id="CHEBI:33738"/>
        <dbReference type="ChEBI" id="CHEBI:57586"/>
        <dbReference type="ChEBI" id="CHEBI:57844"/>
        <dbReference type="ChEBI" id="CHEBI:59789"/>
        <dbReference type="ChEBI" id="CHEBI:64428"/>
        <dbReference type="ChEBI" id="CHEBI:149473"/>
        <dbReference type="EC" id="2.8.1.6"/>
    </reaction>
</comment>
<dbReference type="InterPro" id="IPR002684">
    <property type="entry name" value="Biotin_synth/BioAB"/>
</dbReference>
<evidence type="ECO:0000256" key="13">
    <source>
        <dbReference type="HAMAP-Rule" id="MF_01694"/>
    </source>
</evidence>
<feature type="binding site" evidence="13 14">
    <location>
        <position position="66"/>
    </location>
    <ligand>
        <name>[4Fe-4S] cluster</name>
        <dbReference type="ChEBI" id="CHEBI:49883"/>
        <note>4Fe-4S-S-AdoMet</note>
    </ligand>
</feature>
<name>A0A4P8IIT2_9FIRM</name>
<feature type="binding site" evidence="13 14">
    <location>
        <position position="69"/>
    </location>
    <ligand>
        <name>[4Fe-4S] cluster</name>
        <dbReference type="ChEBI" id="CHEBI:49883"/>
        <note>4Fe-4S-S-AdoMet</note>
    </ligand>
</feature>
<dbReference type="Pfam" id="PF06968">
    <property type="entry name" value="BATS"/>
    <property type="match status" value="1"/>
</dbReference>
<gene>
    <name evidence="13" type="primary">bioB</name>
    <name evidence="16" type="ORF">AR1Y2_2390</name>
</gene>
<feature type="binding site" evidence="13 14">
    <location>
        <position position="198"/>
    </location>
    <ligand>
        <name>[2Fe-2S] cluster</name>
        <dbReference type="ChEBI" id="CHEBI:190135"/>
    </ligand>
</feature>
<dbReference type="RefSeq" id="WP_137329154.1">
    <property type="nucleotide sequence ID" value="NZ_CP040058.1"/>
</dbReference>
<feature type="binding site" evidence="13 14">
    <location>
        <position position="268"/>
    </location>
    <ligand>
        <name>[2Fe-2S] cluster</name>
        <dbReference type="ChEBI" id="CHEBI:190135"/>
    </ligand>
</feature>
<dbReference type="SMART" id="SM00729">
    <property type="entry name" value="Elp3"/>
    <property type="match status" value="1"/>
</dbReference>
<dbReference type="GO" id="GO:0004076">
    <property type="term" value="F:biotin synthase activity"/>
    <property type="evidence" value="ECO:0007669"/>
    <property type="project" value="UniProtKB-UniRule"/>
</dbReference>
<dbReference type="SMART" id="SM00876">
    <property type="entry name" value="BATS"/>
    <property type="match status" value="1"/>
</dbReference>
<evidence type="ECO:0000256" key="10">
    <source>
        <dbReference type="ARBA" id="ARBA00023004"/>
    </source>
</evidence>
<protein>
    <recommendedName>
        <fullName evidence="3 13">Biotin synthase</fullName>
        <ecNumber evidence="3 13">2.8.1.6</ecNumber>
    </recommendedName>
</protein>
<accession>A0A4P8IIT2</accession>
<feature type="binding site" evidence="13 14">
    <location>
        <position position="62"/>
    </location>
    <ligand>
        <name>[4Fe-4S] cluster</name>
        <dbReference type="ChEBI" id="CHEBI:49883"/>
        <note>4Fe-4S-S-AdoMet</note>
    </ligand>
</feature>
<feature type="binding site" evidence="13 14">
    <location>
        <position position="106"/>
    </location>
    <ligand>
        <name>[2Fe-2S] cluster</name>
        <dbReference type="ChEBI" id="CHEBI:190135"/>
    </ligand>
</feature>
<evidence type="ECO:0000259" key="15">
    <source>
        <dbReference type="PROSITE" id="PS51918"/>
    </source>
</evidence>
<keyword evidence="5 13" id="KW-0808">Transferase</keyword>
<dbReference type="OrthoDB" id="9786826at2"/>
<evidence type="ECO:0000256" key="4">
    <source>
        <dbReference type="ARBA" id="ARBA00022485"/>
    </source>
</evidence>
<evidence type="ECO:0000313" key="17">
    <source>
        <dbReference type="Proteomes" id="UP000298653"/>
    </source>
</evidence>
<dbReference type="AlphaFoldDB" id="A0A4P8IIT2"/>
<dbReference type="InterPro" id="IPR006638">
    <property type="entry name" value="Elp3/MiaA/NifB-like_rSAM"/>
</dbReference>
<dbReference type="EC" id="2.8.1.6" evidence="3 13"/>
<feature type="binding site" evidence="13 14">
    <location>
        <position position="138"/>
    </location>
    <ligand>
        <name>[2Fe-2S] cluster</name>
        <dbReference type="ChEBI" id="CHEBI:190135"/>
    </ligand>
</feature>
<reference evidence="16 17" key="1">
    <citation type="submission" date="2019-05" db="EMBL/GenBank/DDBJ databases">
        <title>Complete genome sequencing of Anaerostipes rhamnosivorans.</title>
        <authorList>
            <person name="Bui T.P.N."/>
            <person name="de Vos W.M."/>
        </authorList>
    </citation>
    <scope>NUCLEOTIDE SEQUENCE [LARGE SCALE GENOMIC DNA]</scope>
    <source>
        <strain evidence="16 17">1y2</strain>
    </source>
</reference>
<dbReference type="InterPro" id="IPR010722">
    <property type="entry name" value="BATS_dom"/>
</dbReference>
<dbReference type="InterPro" id="IPR024177">
    <property type="entry name" value="Biotin_synthase"/>
</dbReference>
<dbReference type="GO" id="GO:0051539">
    <property type="term" value="F:4 iron, 4 sulfur cluster binding"/>
    <property type="evidence" value="ECO:0007669"/>
    <property type="project" value="UniProtKB-KW"/>
</dbReference>
<keyword evidence="17" id="KW-1185">Reference proteome</keyword>
<keyword evidence="9 13" id="KW-0093">Biotin biosynthesis</keyword>
<comment type="similarity">
    <text evidence="2 13">Belongs to the radical SAM superfamily. Biotin synthase family.</text>
</comment>
<dbReference type="Gene3D" id="3.20.20.70">
    <property type="entry name" value="Aldolase class I"/>
    <property type="match status" value="1"/>
</dbReference>
<evidence type="ECO:0000256" key="5">
    <source>
        <dbReference type="ARBA" id="ARBA00022679"/>
    </source>
</evidence>
<dbReference type="SFLD" id="SFLDG01060">
    <property type="entry name" value="BATS_domain_containing"/>
    <property type="match status" value="1"/>
</dbReference>
<dbReference type="SFLD" id="SFLDG01278">
    <property type="entry name" value="biotin_synthase_like"/>
    <property type="match status" value="1"/>
</dbReference>
<comment type="cofactor">
    <cofactor evidence="13 14">
        <name>[4Fe-4S] cluster</name>
        <dbReference type="ChEBI" id="CHEBI:49883"/>
    </cofactor>
    <text evidence="13 14">Binds 1 [4Fe-4S] cluster. The cluster is coordinated with 3 cysteines and an exchangeable S-adenosyl-L-methionine.</text>
</comment>
<dbReference type="SFLD" id="SFLDS00029">
    <property type="entry name" value="Radical_SAM"/>
    <property type="match status" value="1"/>
</dbReference>
<dbReference type="UniPathway" id="UPA00078">
    <property type="reaction ID" value="UER00162"/>
</dbReference>
<dbReference type="CDD" id="cd01335">
    <property type="entry name" value="Radical_SAM"/>
    <property type="match status" value="1"/>
</dbReference>
<evidence type="ECO:0000256" key="1">
    <source>
        <dbReference type="ARBA" id="ARBA00004942"/>
    </source>
</evidence>
<dbReference type="PANTHER" id="PTHR22976">
    <property type="entry name" value="BIOTIN SYNTHASE"/>
    <property type="match status" value="1"/>
</dbReference>
<dbReference type="InterPro" id="IPR007197">
    <property type="entry name" value="rSAM"/>
</dbReference>
<dbReference type="PIRSF" id="PIRSF001619">
    <property type="entry name" value="Biotin_synth"/>
    <property type="match status" value="1"/>
</dbReference>
<evidence type="ECO:0000256" key="7">
    <source>
        <dbReference type="ARBA" id="ARBA00022714"/>
    </source>
</evidence>
<dbReference type="EMBL" id="CP040058">
    <property type="protein sequence ID" value="QCP35844.1"/>
    <property type="molecule type" value="Genomic_DNA"/>
</dbReference>
<keyword evidence="7 13" id="KW-0001">2Fe-2S</keyword>
<dbReference type="Pfam" id="PF04055">
    <property type="entry name" value="Radical_SAM"/>
    <property type="match status" value="1"/>
</dbReference>
<feature type="domain" description="Radical SAM core" evidence="15">
    <location>
        <begin position="44"/>
        <end position="264"/>
    </location>
</feature>
<evidence type="ECO:0000256" key="9">
    <source>
        <dbReference type="ARBA" id="ARBA00022756"/>
    </source>
</evidence>
<evidence type="ECO:0000313" key="16">
    <source>
        <dbReference type="EMBL" id="QCP35844.1"/>
    </source>
</evidence>
<evidence type="ECO:0000256" key="3">
    <source>
        <dbReference type="ARBA" id="ARBA00012236"/>
    </source>
</evidence>
<dbReference type="GO" id="GO:0009102">
    <property type="term" value="P:biotin biosynthetic process"/>
    <property type="evidence" value="ECO:0007669"/>
    <property type="project" value="UniProtKB-UniRule"/>
</dbReference>
<keyword evidence="11 13" id="KW-0411">Iron-sulfur</keyword>
<dbReference type="GO" id="GO:0005506">
    <property type="term" value="F:iron ion binding"/>
    <property type="evidence" value="ECO:0007669"/>
    <property type="project" value="UniProtKB-UniRule"/>
</dbReference>
<dbReference type="InterPro" id="IPR013785">
    <property type="entry name" value="Aldolase_TIM"/>
</dbReference>
<sequence>MLKDLTERILSGGEVFFETEDLKILMDSDLTELCRSADRLRKYFCGDHGDLCTIINGKSGRCSEDCRFCAQSSYHQTRAEEYAFLPAAEIIKDCKAQEQKGVHRYSIVTAGKSIGGDDFLKALEAYRGMSAQSSLSLCASHGLLSHEAFLKLKENGVNRYHCNLETSRRFFPQVCSTHTYDDKIENIQRAKKAGLEICSGGIIGMGETMEDRISMALDLAGLKVDSIPINVLTPIPGTPLENRQRLKEEEILRTVAVFRFLNPKAEIRLAAGRNVMEENGRKAFLSGANGAITGDMLTTSGNKTEGDRQLLIQLGYTLN</sequence>
<keyword evidence="8 13" id="KW-0479">Metal-binding</keyword>
<keyword evidence="10 13" id="KW-0408">Iron</keyword>
<evidence type="ECO:0000256" key="11">
    <source>
        <dbReference type="ARBA" id="ARBA00023014"/>
    </source>
</evidence>
<evidence type="ECO:0000256" key="8">
    <source>
        <dbReference type="ARBA" id="ARBA00022723"/>
    </source>
</evidence>
<proteinExistence type="inferred from homology"/>
<comment type="cofactor">
    <cofactor evidence="14">
        <name>[2Fe-2S] cluster</name>
        <dbReference type="ChEBI" id="CHEBI:190135"/>
    </cofactor>
    <text evidence="14">Binds 1 [2Fe-2S] cluster. The cluster is coordinated with 3 cysteines and 1 arginine.</text>
</comment>
<dbReference type="SUPFAM" id="SSF102114">
    <property type="entry name" value="Radical SAM enzymes"/>
    <property type="match status" value="1"/>
</dbReference>
<dbReference type="NCBIfam" id="TIGR00433">
    <property type="entry name" value="bioB"/>
    <property type="match status" value="1"/>
</dbReference>
<comment type="cofactor">
    <cofactor evidence="13">
        <name>[2Fe-2S] cluster</name>
        <dbReference type="ChEBI" id="CHEBI:190135"/>
    </cofactor>
    <text evidence="13">Binds 1 [2Fe-2S] cluster. The cluster is coordinated with 3 cysteines and 1 arginine.</text>
</comment>
<evidence type="ECO:0000256" key="2">
    <source>
        <dbReference type="ARBA" id="ARBA00010765"/>
    </source>
</evidence>
<comment type="function">
    <text evidence="13">Catalyzes the conversion of dethiobiotin (DTB) to biotin by the insertion of a sulfur atom into dethiobiotin via a radical-based mechanism.</text>
</comment>
<dbReference type="Proteomes" id="UP000298653">
    <property type="component" value="Chromosome"/>
</dbReference>
<dbReference type="HAMAP" id="MF_01694">
    <property type="entry name" value="BioB"/>
    <property type="match status" value="1"/>
</dbReference>